<reference evidence="2" key="3">
    <citation type="submission" date="2024-02" db="UniProtKB">
        <authorList>
            <consortium name="WormBaseParasite"/>
        </authorList>
    </citation>
    <scope>IDENTIFICATION</scope>
    <source>
        <strain evidence="2">pt0022</strain>
    </source>
</reference>
<reference evidence="1" key="1">
    <citation type="submission" date="2015-03" db="EMBL/GenBank/DDBJ databases">
        <title>Wuchereria bancrofti Genome Sequencing Papua New Guinea Strain.</title>
        <authorList>
            <person name="Small S.T."/>
            <person name="Serre D."/>
            <person name="Zimmerman P.A."/>
        </authorList>
    </citation>
    <scope>NUCLEOTIDE SEQUENCE [LARGE SCALE GENOMIC DNA]</scope>
    <source>
        <strain evidence="1">pt0022</strain>
    </source>
</reference>
<organism evidence="1 2">
    <name type="scientific">Wuchereria bancrofti</name>
    <dbReference type="NCBI Taxonomy" id="6293"/>
    <lineage>
        <taxon>Eukaryota</taxon>
        <taxon>Metazoa</taxon>
        <taxon>Ecdysozoa</taxon>
        <taxon>Nematoda</taxon>
        <taxon>Chromadorea</taxon>
        <taxon>Rhabditida</taxon>
        <taxon>Spirurina</taxon>
        <taxon>Spiruromorpha</taxon>
        <taxon>Filarioidea</taxon>
        <taxon>Onchocercidae</taxon>
        <taxon>Wuchereria</taxon>
    </lineage>
</organism>
<name>A0AAF5RTG9_WUCBA</name>
<sequence length="51" mass="5457">MACVLFCETWPQRVRGSQWLALKTLGVGPVEASIGADLGGSSKYSSEILED</sequence>
<dbReference type="Proteomes" id="UP000093561">
    <property type="component" value="Unassembled WGS sequence"/>
</dbReference>
<evidence type="ECO:0000313" key="2">
    <source>
        <dbReference type="WBParaSite" id="mrna-Wban_01236"/>
    </source>
</evidence>
<evidence type="ECO:0000313" key="1">
    <source>
        <dbReference type="Proteomes" id="UP000093561"/>
    </source>
</evidence>
<dbReference type="WBParaSite" id="mrna-Wban_01236">
    <property type="protein sequence ID" value="mrna-Wban_01236"/>
    <property type="gene ID" value="Wban_01236"/>
</dbReference>
<protein>
    <submittedName>
        <fullName evidence="2">Uncharacterized protein</fullName>
    </submittedName>
</protein>
<proteinExistence type="predicted"/>
<reference evidence="1" key="2">
    <citation type="journal article" date="2016" name="Mol. Ecol.">
        <title>Population genomics of the filarial nematode parasite Wuchereria bancrofti from mosquitoes.</title>
        <authorList>
            <person name="Small S.T."/>
            <person name="Reimer L.J."/>
            <person name="Tisch D.J."/>
            <person name="King C.L."/>
            <person name="Christensen B.M."/>
            <person name="Siba P.M."/>
            <person name="Kazura J.W."/>
            <person name="Serre D."/>
            <person name="Zimmerman P.A."/>
        </authorList>
    </citation>
    <scope>NUCLEOTIDE SEQUENCE</scope>
    <source>
        <strain evidence="1">pt0022</strain>
    </source>
</reference>
<dbReference type="AlphaFoldDB" id="A0AAF5RTG9"/>
<accession>A0AAF5RTG9</accession>